<name>A0ABY5LCD6_9SPHN</name>
<dbReference type="Pfam" id="PF18932">
    <property type="entry name" value="DUF5681"/>
    <property type="match status" value="1"/>
</dbReference>
<evidence type="ECO:0000313" key="4">
    <source>
        <dbReference type="Proteomes" id="UP001058533"/>
    </source>
</evidence>
<protein>
    <submittedName>
        <fullName evidence="3">DUF5681 domain-containing protein</fullName>
    </submittedName>
</protein>
<accession>A0ABY5LCD6</accession>
<dbReference type="RefSeq" id="WP_256507917.1">
    <property type="nucleotide sequence ID" value="NZ_CP101740.1"/>
</dbReference>
<dbReference type="Proteomes" id="UP001058533">
    <property type="component" value="Chromosome"/>
</dbReference>
<evidence type="ECO:0000313" key="3">
    <source>
        <dbReference type="EMBL" id="UUL84082.1"/>
    </source>
</evidence>
<gene>
    <name evidence="3" type="ORF">NMP03_07835</name>
</gene>
<evidence type="ECO:0000256" key="1">
    <source>
        <dbReference type="SAM" id="MobiDB-lite"/>
    </source>
</evidence>
<evidence type="ECO:0000259" key="2">
    <source>
        <dbReference type="Pfam" id="PF18932"/>
    </source>
</evidence>
<feature type="region of interest" description="Disordered" evidence="1">
    <location>
        <begin position="1"/>
        <end position="31"/>
    </location>
</feature>
<reference evidence="3" key="1">
    <citation type="submission" date="2022-07" db="EMBL/GenBank/DDBJ databases">
        <title>Sphingomonas sp. nov., a novel bacterium isolated from the north slope of the Mount Everest.</title>
        <authorList>
            <person name="Cui X."/>
            <person name="Liu Y."/>
        </authorList>
    </citation>
    <scope>NUCLEOTIDE SEQUENCE</scope>
    <source>
        <strain evidence="3">S5-59</strain>
    </source>
</reference>
<dbReference type="EMBL" id="CP101740">
    <property type="protein sequence ID" value="UUL84082.1"/>
    <property type="molecule type" value="Genomic_DNA"/>
</dbReference>
<keyword evidence="4" id="KW-1185">Reference proteome</keyword>
<feature type="domain" description="DUF5681" evidence="2">
    <location>
        <begin position="11"/>
        <end position="67"/>
    </location>
</feature>
<dbReference type="InterPro" id="IPR043736">
    <property type="entry name" value="DUF5681"/>
</dbReference>
<organism evidence="3 4">
    <name type="scientific">Sphingomonas qomolangmaensis</name>
    <dbReference type="NCBI Taxonomy" id="2918765"/>
    <lineage>
        <taxon>Bacteria</taxon>
        <taxon>Pseudomonadati</taxon>
        <taxon>Pseudomonadota</taxon>
        <taxon>Alphaproteobacteria</taxon>
        <taxon>Sphingomonadales</taxon>
        <taxon>Sphingomonadaceae</taxon>
        <taxon>Sphingomonas</taxon>
    </lineage>
</organism>
<proteinExistence type="predicted"/>
<feature type="compositionally biased region" description="Gly residues" evidence="1">
    <location>
        <begin position="1"/>
        <end position="11"/>
    </location>
</feature>
<sequence>MSGSVARGGNGRFAKGQSGNPEGARTRRRGELMNLEEINRTILRVFTSRTQMMIAGKPQDVTLLEANVWGLASGKPSNRLASKDVIELTKDAASFLEELERREKRRERGY</sequence>